<evidence type="ECO:0000313" key="2">
    <source>
        <dbReference type="Proteomes" id="UP000008634"/>
    </source>
</evidence>
<sequence>MVISRAFYKIFLGITVIVLVAACKDTVKETVTKKSEMLPNGMHLMVEKTAIEKTSFGIFTNHNYGTSHRFKYRIAVDQGSIEWDFGVGEPKHFLFCDKGVYIHYLNENSYTEEARDTINDTIEKVQVIKIENQYQKYIDERYLFKLFGDAYWVDVTAEEYARNKALCSEQAIPNDNELSIDAVE</sequence>
<gene>
    <name evidence="1" type="ordered locus">Celal_1316</name>
</gene>
<organism evidence="1 2">
    <name type="scientific">Cellulophaga algicola (strain DSM 14237 / IC166 / ACAM 630)</name>
    <dbReference type="NCBI Taxonomy" id="688270"/>
    <lineage>
        <taxon>Bacteria</taxon>
        <taxon>Pseudomonadati</taxon>
        <taxon>Bacteroidota</taxon>
        <taxon>Flavobacteriia</taxon>
        <taxon>Flavobacteriales</taxon>
        <taxon>Flavobacteriaceae</taxon>
        <taxon>Cellulophaga</taxon>
    </lineage>
</organism>
<dbReference type="EMBL" id="CP002453">
    <property type="protein sequence ID" value="ADV48630.1"/>
    <property type="molecule type" value="Genomic_DNA"/>
</dbReference>
<dbReference type="AlphaFoldDB" id="E6X832"/>
<reference evidence="1 2" key="1">
    <citation type="journal article" date="2010" name="Stand. Genomic Sci.">
        <title>Complete genome sequence of Cellulophaga algicola type strain (IC166).</title>
        <authorList>
            <person name="Abt B."/>
            <person name="Lu M."/>
            <person name="Misra M."/>
            <person name="Han C."/>
            <person name="Nolan M."/>
            <person name="Lucas S."/>
            <person name="Hammon N."/>
            <person name="Deshpande S."/>
            <person name="Cheng J.F."/>
            <person name="Tapia R."/>
            <person name="Goodwin L."/>
            <person name="Pitluck S."/>
            <person name="Liolios K."/>
            <person name="Pagani I."/>
            <person name="Ivanova N."/>
            <person name="Mavromatis K."/>
            <person name="Ovchinikova G."/>
            <person name="Pati A."/>
            <person name="Chen A."/>
            <person name="Palaniappan K."/>
            <person name="Land M."/>
            <person name="Hauser L."/>
            <person name="Chang Y.J."/>
            <person name="Jeffries C.D."/>
            <person name="Detter J.C."/>
            <person name="Brambilla E."/>
            <person name="Rohde M."/>
            <person name="Tindall B.J."/>
            <person name="Goker M."/>
            <person name="Woyke T."/>
            <person name="Bristow J."/>
            <person name="Eisen J.A."/>
            <person name="Markowitz V."/>
            <person name="Hugenholtz P."/>
            <person name="Kyrpides N.C."/>
            <person name="Klenk H.P."/>
            <person name="Lapidus A."/>
        </authorList>
    </citation>
    <scope>NUCLEOTIDE SEQUENCE [LARGE SCALE GENOMIC DNA]</scope>
    <source>
        <strain evidence="2">DSM 14237 / IC166 / ACAM 630</strain>
    </source>
</reference>
<dbReference type="KEGG" id="cao:Celal_1316"/>
<proteinExistence type="predicted"/>
<evidence type="ECO:0000313" key="1">
    <source>
        <dbReference type="EMBL" id="ADV48630.1"/>
    </source>
</evidence>
<name>E6X832_CELAD</name>
<evidence type="ECO:0008006" key="3">
    <source>
        <dbReference type="Google" id="ProtNLM"/>
    </source>
</evidence>
<keyword evidence="2" id="KW-1185">Reference proteome</keyword>
<dbReference type="PROSITE" id="PS51257">
    <property type="entry name" value="PROKAR_LIPOPROTEIN"/>
    <property type="match status" value="1"/>
</dbReference>
<protein>
    <recommendedName>
        <fullName evidence="3">Lipoprotein</fullName>
    </recommendedName>
</protein>
<dbReference type="STRING" id="688270.Celal_1316"/>
<dbReference type="eggNOG" id="ENOG5033ZE3">
    <property type="taxonomic scope" value="Bacteria"/>
</dbReference>
<dbReference type="HOGENOM" id="CLU_1472692_0_0_10"/>
<dbReference type="Proteomes" id="UP000008634">
    <property type="component" value="Chromosome"/>
</dbReference>
<dbReference type="RefSeq" id="WP_013550113.1">
    <property type="nucleotide sequence ID" value="NC_014934.1"/>
</dbReference>
<dbReference type="OrthoDB" id="1161323at2"/>
<accession>E6X832</accession>